<dbReference type="PANTHER" id="PTHR12357:SF3">
    <property type="entry name" value="YTH DOMAIN-CONTAINING PROTEIN 1"/>
    <property type="match status" value="1"/>
</dbReference>
<dbReference type="PROSITE" id="PS50882">
    <property type="entry name" value="YTH"/>
    <property type="match status" value="1"/>
</dbReference>
<protein>
    <recommendedName>
        <fullName evidence="1">YTH domain-containing protein</fullName>
    </recommendedName>
</protein>
<dbReference type="Proteomes" id="UP000019103">
    <property type="component" value="Unassembled WGS sequence"/>
</dbReference>
<dbReference type="GO" id="GO:0048024">
    <property type="term" value="P:regulation of mRNA splicing, via spliceosome"/>
    <property type="evidence" value="ECO:0007669"/>
    <property type="project" value="TreeGrafter"/>
</dbReference>
<proteinExistence type="predicted"/>
<dbReference type="Pfam" id="PF04146">
    <property type="entry name" value="YTH"/>
    <property type="match status" value="1"/>
</dbReference>
<dbReference type="EMBL" id="KI927394">
    <property type="protein sequence ID" value="ETW52229.1"/>
    <property type="molecule type" value="Genomic_DNA"/>
</dbReference>
<dbReference type="CDD" id="cd21134">
    <property type="entry name" value="YTH"/>
    <property type="match status" value="1"/>
</dbReference>
<reference evidence="2 3" key="2">
    <citation type="submission" date="2013-02" db="EMBL/GenBank/DDBJ databases">
        <title>The Genome Sequence of Plasmodium falciparum Palo Alto/Uganda.</title>
        <authorList>
            <consortium name="The Broad Institute Genome Sequencing Platform"/>
            <consortium name="The Broad Institute Genome Sequencing Center for Infectious Disease"/>
            <person name="Neafsey D."/>
            <person name="Cheeseman I."/>
            <person name="Volkman S."/>
            <person name="Adams J."/>
            <person name="Walker B."/>
            <person name="Young S.K."/>
            <person name="Zeng Q."/>
            <person name="Gargeya S."/>
            <person name="Fitzgerald M."/>
            <person name="Haas B."/>
            <person name="Abouelleil A."/>
            <person name="Alvarado L."/>
            <person name="Arachchi H.M."/>
            <person name="Berlin A.M."/>
            <person name="Chapman S.B."/>
            <person name="Dewar J."/>
            <person name="Goldberg J."/>
            <person name="Griggs A."/>
            <person name="Gujja S."/>
            <person name="Hansen M."/>
            <person name="Howarth C."/>
            <person name="Imamovic A."/>
            <person name="Larimer J."/>
            <person name="McCowan C."/>
            <person name="Murphy C."/>
            <person name="Neiman D."/>
            <person name="Pearson M."/>
            <person name="Priest M."/>
            <person name="Roberts A."/>
            <person name="Saif S."/>
            <person name="Shea T."/>
            <person name="Sisk P."/>
            <person name="Sykes S."/>
            <person name="Wortman J."/>
            <person name="Nusbaum C."/>
            <person name="Birren B."/>
        </authorList>
    </citation>
    <scope>NUCLEOTIDE SEQUENCE [LARGE SCALE GENOMIC DNA]</scope>
    <source>
        <strain evidence="2 3">Palo Alto/Uganda</strain>
    </source>
</reference>
<evidence type="ECO:0000259" key="1">
    <source>
        <dbReference type="PROSITE" id="PS50882"/>
    </source>
</evidence>
<gene>
    <name evidence="2" type="ORF">PFUGPA_05844</name>
</gene>
<evidence type="ECO:0000313" key="3">
    <source>
        <dbReference type="Proteomes" id="UP000019103"/>
    </source>
</evidence>
<feature type="domain" description="YTH" evidence="1">
    <location>
        <begin position="24"/>
        <end position="159"/>
    </location>
</feature>
<dbReference type="AlphaFoldDB" id="W4IR58"/>
<dbReference type="InterPro" id="IPR007275">
    <property type="entry name" value="YTH_domain"/>
</dbReference>
<dbReference type="GO" id="GO:0005654">
    <property type="term" value="C:nucleoplasm"/>
    <property type="evidence" value="ECO:0007669"/>
    <property type="project" value="TreeGrafter"/>
</dbReference>
<dbReference type="OMA" id="LNFNIWA"/>
<dbReference type="InterPro" id="IPR045168">
    <property type="entry name" value="YTH_prot"/>
</dbReference>
<sequence>MNYNNNSFIPPTHVVKNIYTSAKTKFFLIKSSSDKNIAISLNYNIWATTPKNEYKFVSAFMEHDYVILVFSVNGSSKFCGYAIMQSKPGESKNNNVYFYYDNKVFRGKNFDIQWIRVVDVPFQEVAHLKNSLNEYKPIKVGRDGQEIEQMAGIQLCEAFESNFIKINNNITDTNTKPNIPPMYNMNTNNYVDSPNMNENIDMIKLYPYNNNFNINYNNFRNLYEESQYNLFNFYNPALHIFPIDLTNMNYDEYIYLYENNLFNFYNPALHIFPIDLTNMNYDEYIYLYEKSQLVWQQKMLQMKANMNCIKQ</sequence>
<dbReference type="GO" id="GO:0000398">
    <property type="term" value="P:mRNA splicing, via spliceosome"/>
    <property type="evidence" value="ECO:0007669"/>
    <property type="project" value="TreeGrafter"/>
</dbReference>
<organism evidence="2 3">
    <name type="scientific">Plasmodium falciparum (isolate Palo Alto / Uganda)</name>
    <dbReference type="NCBI Taxonomy" id="57270"/>
    <lineage>
        <taxon>Eukaryota</taxon>
        <taxon>Sar</taxon>
        <taxon>Alveolata</taxon>
        <taxon>Apicomplexa</taxon>
        <taxon>Aconoidasida</taxon>
        <taxon>Haemosporida</taxon>
        <taxon>Plasmodiidae</taxon>
        <taxon>Plasmodium</taxon>
        <taxon>Plasmodium (Laverania)</taxon>
    </lineage>
</organism>
<dbReference type="GO" id="GO:1990247">
    <property type="term" value="F:N6-methyladenosine-containing RNA reader activity"/>
    <property type="evidence" value="ECO:0007669"/>
    <property type="project" value="TreeGrafter"/>
</dbReference>
<dbReference type="Gene3D" id="3.10.590.10">
    <property type="entry name" value="ph1033 like domains"/>
    <property type="match status" value="1"/>
</dbReference>
<name>W4IR58_PLAFP</name>
<accession>W4IR58</accession>
<dbReference type="GO" id="GO:0003729">
    <property type="term" value="F:mRNA binding"/>
    <property type="evidence" value="ECO:0007669"/>
    <property type="project" value="TreeGrafter"/>
</dbReference>
<evidence type="ECO:0000313" key="2">
    <source>
        <dbReference type="EMBL" id="ETW52229.1"/>
    </source>
</evidence>
<dbReference type="PANTHER" id="PTHR12357">
    <property type="entry name" value="YTH YT521-B HOMOLOGY DOMAIN-CONTAINING"/>
    <property type="match status" value="1"/>
</dbReference>
<reference evidence="2 3" key="1">
    <citation type="submission" date="2013-02" db="EMBL/GenBank/DDBJ databases">
        <title>The Genome Annotation of Plasmodium falciparum Palo Alto/Uganda.</title>
        <authorList>
            <consortium name="The Broad Institute Genome Sequencing Platform"/>
            <consortium name="The Broad Institute Genome Sequencing Center for Infectious Disease"/>
            <person name="Neafsey D."/>
            <person name="Hoffman S."/>
            <person name="Volkman S."/>
            <person name="Rosenthal P."/>
            <person name="Walker B."/>
            <person name="Young S.K."/>
            <person name="Zeng Q."/>
            <person name="Gargeya S."/>
            <person name="Fitzgerald M."/>
            <person name="Haas B."/>
            <person name="Abouelleil A."/>
            <person name="Allen A.W."/>
            <person name="Alvarado L."/>
            <person name="Arachchi H.M."/>
            <person name="Berlin A.M."/>
            <person name="Chapman S.B."/>
            <person name="Gainer-Dewar J."/>
            <person name="Goldberg J."/>
            <person name="Griggs A."/>
            <person name="Gujja S."/>
            <person name="Hansen M."/>
            <person name="Howarth C."/>
            <person name="Imamovic A."/>
            <person name="Ireland A."/>
            <person name="Larimer J."/>
            <person name="McCowan C."/>
            <person name="Murphy C."/>
            <person name="Pearson M."/>
            <person name="Poon T.W."/>
            <person name="Priest M."/>
            <person name="Roberts A."/>
            <person name="Saif S."/>
            <person name="Shea T."/>
            <person name="Sisk P."/>
            <person name="Sykes S."/>
            <person name="Wortman J."/>
            <person name="Nusbaum C."/>
            <person name="Birren B."/>
        </authorList>
    </citation>
    <scope>NUCLEOTIDE SEQUENCE [LARGE SCALE GENOMIC DNA]</scope>
    <source>
        <strain evidence="2 3">Palo Alto/Uganda</strain>
    </source>
</reference>
<dbReference type="OrthoDB" id="6103986at2759"/>